<accession>A0ABY9V2V3</accession>
<name>A0ABY9V2V3_9ACTN</name>
<organism evidence="2 3">
    <name type="scientific">Streptomyces luomodiensis</name>
    <dbReference type="NCBI Taxonomy" id="3026192"/>
    <lineage>
        <taxon>Bacteria</taxon>
        <taxon>Bacillati</taxon>
        <taxon>Actinomycetota</taxon>
        <taxon>Actinomycetes</taxon>
        <taxon>Kitasatosporales</taxon>
        <taxon>Streptomycetaceae</taxon>
        <taxon>Streptomyces</taxon>
    </lineage>
</organism>
<proteinExistence type="predicted"/>
<gene>
    <name evidence="2" type="ORF">PS467_29670</name>
</gene>
<feature type="compositionally biased region" description="Low complexity" evidence="1">
    <location>
        <begin position="151"/>
        <end position="163"/>
    </location>
</feature>
<sequence>MITTGGRERPQPGKRNVPITTPPPRPASAPSRSASASDAMAAVSSAPSGSAVSPGFAAPVSRRRSLLLGGGVLGAVALLSGCSDDSKSRPDTGGGAAVALLRARGARDSTALLARYDATVDAHPALAERLTPLREETARHVAVFTSEDRSASPSATASRSPSAGGQRVPEVPKDEKKALSALAQAERHTADTRTAALTTAPPELARLLASVAACGAAHVFLLTQHDADS</sequence>
<evidence type="ECO:0000313" key="2">
    <source>
        <dbReference type="EMBL" id="WNE99201.1"/>
    </source>
</evidence>
<keyword evidence="3" id="KW-1185">Reference proteome</keyword>
<dbReference type="RefSeq" id="WP_311037785.1">
    <property type="nucleotide sequence ID" value="NZ_CP117522.1"/>
</dbReference>
<feature type="region of interest" description="Disordered" evidence="1">
    <location>
        <begin position="144"/>
        <end position="175"/>
    </location>
</feature>
<feature type="region of interest" description="Disordered" evidence="1">
    <location>
        <begin position="1"/>
        <end position="56"/>
    </location>
</feature>
<feature type="compositionally biased region" description="Basic and acidic residues" evidence="1">
    <location>
        <begin position="1"/>
        <end position="11"/>
    </location>
</feature>
<evidence type="ECO:0000313" key="3">
    <source>
        <dbReference type="Proteomes" id="UP001305606"/>
    </source>
</evidence>
<dbReference type="EMBL" id="CP117522">
    <property type="protein sequence ID" value="WNE99201.1"/>
    <property type="molecule type" value="Genomic_DNA"/>
</dbReference>
<evidence type="ECO:0000256" key="1">
    <source>
        <dbReference type="SAM" id="MobiDB-lite"/>
    </source>
</evidence>
<evidence type="ECO:0008006" key="4">
    <source>
        <dbReference type="Google" id="ProtNLM"/>
    </source>
</evidence>
<dbReference type="Proteomes" id="UP001305606">
    <property type="component" value="Chromosome"/>
</dbReference>
<protein>
    <recommendedName>
        <fullName evidence="4">Lipoprotein</fullName>
    </recommendedName>
</protein>
<feature type="compositionally biased region" description="Low complexity" evidence="1">
    <location>
        <begin position="28"/>
        <end position="56"/>
    </location>
</feature>
<reference evidence="2 3" key="1">
    <citation type="submission" date="2023-02" db="EMBL/GenBank/DDBJ databases">
        <title>Streptomyces sp. SCA4-21 with antifungal activity against Fusarium oxysporum f. sp. cubense, Streptomyces sp. SCA2-17 with antifungal activity against Fusarium oxysporum f. sp. cubense.</title>
        <authorList>
            <person name="Qi D."/>
        </authorList>
    </citation>
    <scope>NUCLEOTIDE SEQUENCE [LARGE SCALE GENOMIC DNA]</scope>
    <source>
        <strain evidence="2 3">SCA4-21</strain>
    </source>
</reference>